<keyword evidence="2" id="KW-1185">Reference proteome</keyword>
<dbReference type="Proteomes" id="UP000437748">
    <property type="component" value="Unassembled WGS sequence"/>
</dbReference>
<organism evidence="1 2">
    <name type="scientific">Silvanigrella paludirubra</name>
    <dbReference type="NCBI Taxonomy" id="2499159"/>
    <lineage>
        <taxon>Bacteria</taxon>
        <taxon>Pseudomonadati</taxon>
        <taxon>Bdellovibrionota</taxon>
        <taxon>Oligoflexia</taxon>
        <taxon>Silvanigrellales</taxon>
        <taxon>Silvanigrellaceae</taxon>
        <taxon>Silvanigrella</taxon>
    </lineage>
</organism>
<evidence type="ECO:0000313" key="1">
    <source>
        <dbReference type="EMBL" id="KAB8035788.1"/>
    </source>
</evidence>
<name>A0A6N6VMQ9_9BACT</name>
<protein>
    <submittedName>
        <fullName evidence="1">Uncharacterized protein</fullName>
    </submittedName>
</protein>
<proteinExistence type="predicted"/>
<accession>A0A6N6VMQ9</accession>
<sequence>MTNLNYSAFDLNRHEELFNIINAHDAWREMIDDGLNKTPEQIFNESVSILYECLPYYDQLSNESEEEFEARKEGMPDKLKKLIEEFCFDMKKQKEEMN</sequence>
<dbReference type="AlphaFoldDB" id="A0A6N6VMQ9"/>
<dbReference type="RefSeq" id="WP_153421812.1">
    <property type="nucleotide sequence ID" value="NZ_WFLM01000009.1"/>
</dbReference>
<comment type="caution">
    <text evidence="1">The sequence shown here is derived from an EMBL/GenBank/DDBJ whole genome shotgun (WGS) entry which is preliminary data.</text>
</comment>
<gene>
    <name evidence="1" type="ORF">GCL60_16295</name>
</gene>
<reference evidence="1 2" key="1">
    <citation type="submission" date="2019-10" db="EMBL/GenBank/DDBJ databases">
        <title>New species of Slilvanegrellaceae.</title>
        <authorList>
            <person name="Pitt A."/>
            <person name="Hahn M.W."/>
        </authorList>
    </citation>
    <scope>NUCLEOTIDE SEQUENCE [LARGE SCALE GENOMIC DNA]</scope>
    <source>
        <strain evidence="1 2">SP-Ram-0.45-NSY-1</strain>
    </source>
</reference>
<evidence type="ECO:0000313" key="2">
    <source>
        <dbReference type="Proteomes" id="UP000437748"/>
    </source>
</evidence>
<dbReference type="EMBL" id="WFLM01000009">
    <property type="protein sequence ID" value="KAB8035788.1"/>
    <property type="molecule type" value="Genomic_DNA"/>
</dbReference>